<name>A0AAV8Q2U7_ENSVE</name>
<proteinExistence type="predicted"/>
<reference evidence="1 2" key="1">
    <citation type="submission" date="2022-12" db="EMBL/GenBank/DDBJ databases">
        <title>Chromosome-scale assembly of the Ensete ventricosum genome.</title>
        <authorList>
            <person name="Dussert Y."/>
            <person name="Stocks J."/>
            <person name="Wendawek A."/>
            <person name="Woldeyes F."/>
            <person name="Nichols R.A."/>
            <person name="Borrell J.S."/>
        </authorList>
    </citation>
    <scope>NUCLEOTIDE SEQUENCE [LARGE SCALE GENOMIC DNA]</scope>
    <source>
        <strain evidence="2">cv. Maze</strain>
        <tissue evidence="1">Seeds</tissue>
    </source>
</reference>
<keyword evidence="2" id="KW-1185">Reference proteome</keyword>
<organism evidence="1 2">
    <name type="scientific">Ensete ventricosum</name>
    <name type="common">Abyssinian banana</name>
    <name type="synonym">Musa ensete</name>
    <dbReference type="NCBI Taxonomy" id="4639"/>
    <lineage>
        <taxon>Eukaryota</taxon>
        <taxon>Viridiplantae</taxon>
        <taxon>Streptophyta</taxon>
        <taxon>Embryophyta</taxon>
        <taxon>Tracheophyta</taxon>
        <taxon>Spermatophyta</taxon>
        <taxon>Magnoliopsida</taxon>
        <taxon>Liliopsida</taxon>
        <taxon>Zingiberales</taxon>
        <taxon>Musaceae</taxon>
        <taxon>Ensete</taxon>
    </lineage>
</organism>
<accession>A0AAV8Q2U7</accession>
<evidence type="ECO:0000313" key="2">
    <source>
        <dbReference type="Proteomes" id="UP001222027"/>
    </source>
</evidence>
<protein>
    <submittedName>
        <fullName evidence="1">Uncharacterized protein</fullName>
    </submittedName>
</protein>
<dbReference type="AlphaFoldDB" id="A0AAV8Q2U7"/>
<evidence type="ECO:0000313" key="1">
    <source>
        <dbReference type="EMBL" id="KAJ8470729.1"/>
    </source>
</evidence>
<dbReference type="Proteomes" id="UP001222027">
    <property type="component" value="Unassembled WGS sequence"/>
</dbReference>
<sequence length="75" mass="8569">MIRFEGSYRDPRAISPSLVGFLHDISRLQTHFLGYYPSDARLSGDGCKPNPEEKKCLTLNFACYCHNFSFTFTLS</sequence>
<comment type="caution">
    <text evidence="1">The sequence shown here is derived from an EMBL/GenBank/DDBJ whole genome shotgun (WGS) entry which is preliminary data.</text>
</comment>
<dbReference type="EMBL" id="JAQQAF010000007">
    <property type="protein sequence ID" value="KAJ8470729.1"/>
    <property type="molecule type" value="Genomic_DNA"/>
</dbReference>
<gene>
    <name evidence="1" type="ORF">OPV22_025072</name>
</gene>